<dbReference type="AlphaFoldDB" id="A0AAD7AEF4"/>
<evidence type="ECO:0000313" key="1">
    <source>
        <dbReference type="EMBL" id="KAJ7356639.1"/>
    </source>
</evidence>
<reference evidence="1" key="1">
    <citation type="submission" date="2023-03" db="EMBL/GenBank/DDBJ databases">
        <title>Massive genome expansion in bonnet fungi (Mycena s.s.) driven by repeated elements and novel gene families across ecological guilds.</title>
        <authorList>
            <consortium name="Lawrence Berkeley National Laboratory"/>
            <person name="Harder C.B."/>
            <person name="Miyauchi S."/>
            <person name="Viragh M."/>
            <person name="Kuo A."/>
            <person name="Thoen E."/>
            <person name="Andreopoulos B."/>
            <person name="Lu D."/>
            <person name="Skrede I."/>
            <person name="Drula E."/>
            <person name="Henrissat B."/>
            <person name="Morin E."/>
            <person name="Kohler A."/>
            <person name="Barry K."/>
            <person name="LaButti K."/>
            <person name="Morin E."/>
            <person name="Salamov A."/>
            <person name="Lipzen A."/>
            <person name="Mereny Z."/>
            <person name="Hegedus B."/>
            <person name="Baldrian P."/>
            <person name="Stursova M."/>
            <person name="Weitz H."/>
            <person name="Taylor A."/>
            <person name="Grigoriev I.V."/>
            <person name="Nagy L.G."/>
            <person name="Martin F."/>
            <person name="Kauserud H."/>
        </authorList>
    </citation>
    <scope>NUCLEOTIDE SEQUENCE</scope>
    <source>
        <strain evidence="1">CBHHK002</strain>
    </source>
</reference>
<evidence type="ECO:0000313" key="2">
    <source>
        <dbReference type="Proteomes" id="UP001218218"/>
    </source>
</evidence>
<dbReference type="Proteomes" id="UP001218218">
    <property type="component" value="Unassembled WGS sequence"/>
</dbReference>
<organism evidence="1 2">
    <name type="scientific">Mycena albidolilacea</name>
    <dbReference type="NCBI Taxonomy" id="1033008"/>
    <lineage>
        <taxon>Eukaryota</taxon>
        <taxon>Fungi</taxon>
        <taxon>Dikarya</taxon>
        <taxon>Basidiomycota</taxon>
        <taxon>Agaricomycotina</taxon>
        <taxon>Agaricomycetes</taxon>
        <taxon>Agaricomycetidae</taxon>
        <taxon>Agaricales</taxon>
        <taxon>Marasmiineae</taxon>
        <taxon>Mycenaceae</taxon>
        <taxon>Mycena</taxon>
    </lineage>
</organism>
<gene>
    <name evidence="1" type="ORF">DFH08DRAFT_462043</name>
</gene>
<accession>A0AAD7AEF4</accession>
<proteinExistence type="predicted"/>
<keyword evidence="2" id="KW-1185">Reference proteome</keyword>
<comment type="caution">
    <text evidence="1">The sequence shown here is derived from an EMBL/GenBank/DDBJ whole genome shotgun (WGS) entry which is preliminary data.</text>
</comment>
<name>A0AAD7AEF4_9AGAR</name>
<sequence>MLHFRPAGLLRLRQYSSPAALKERPSVPLHSSSNWVARDPATRPLGIYENTPKRNRAHHEVFKHWYTPPDDLLPPVWRWDWEDWAGTRMWVSKANPNGLWRWDWEVWAGTRRIWLMKGNSIREVEARFNGPFRLPAPIEPLVYWDEDGCGDFDSFVFRCGERYYFYDDENEALRRYHGTWASSTAFLRARMNSFVEVAPVSERGHLYTELFPEQEEYKIMVVNS</sequence>
<dbReference type="EMBL" id="JARIHO010000008">
    <property type="protein sequence ID" value="KAJ7356639.1"/>
    <property type="molecule type" value="Genomic_DNA"/>
</dbReference>
<protein>
    <submittedName>
        <fullName evidence="1">Uncharacterized protein</fullName>
    </submittedName>
</protein>